<dbReference type="CDD" id="cd17535">
    <property type="entry name" value="REC_NarL-like"/>
    <property type="match status" value="1"/>
</dbReference>
<dbReference type="PRINTS" id="PR00038">
    <property type="entry name" value="HTHLUXR"/>
</dbReference>
<dbReference type="InterPro" id="IPR000792">
    <property type="entry name" value="Tscrpt_reg_LuxR_C"/>
</dbReference>
<dbReference type="RefSeq" id="WP_188791822.1">
    <property type="nucleotide sequence ID" value="NZ_BMJV01000009.1"/>
</dbReference>
<proteinExistence type="predicted"/>
<dbReference type="PANTHER" id="PTHR43214">
    <property type="entry name" value="TWO-COMPONENT RESPONSE REGULATOR"/>
    <property type="match status" value="1"/>
</dbReference>
<dbReference type="Pfam" id="PF00072">
    <property type="entry name" value="Response_reg"/>
    <property type="match status" value="1"/>
</dbReference>
<dbReference type="PROSITE" id="PS50110">
    <property type="entry name" value="RESPONSE_REGULATORY"/>
    <property type="match status" value="1"/>
</dbReference>
<dbReference type="SUPFAM" id="SSF46894">
    <property type="entry name" value="C-terminal effector domain of the bipartite response regulators"/>
    <property type="match status" value="1"/>
</dbReference>
<feature type="modified residue" description="4-aspartylphosphate" evidence="3">
    <location>
        <position position="59"/>
    </location>
</feature>
<dbReference type="InterPro" id="IPR039420">
    <property type="entry name" value="WalR-like"/>
</dbReference>
<protein>
    <submittedName>
        <fullName evidence="6">DNA-binding response regulator</fullName>
    </submittedName>
</protein>
<dbReference type="SMART" id="SM00421">
    <property type="entry name" value="HTH_LUXR"/>
    <property type="match status" value="1"/>
</dbReference>
<reference evidence="6" key="1">
    <citation type="journal article" date="2014" name="Int. J. Syst. Evol. Microbiol.">
        <title>Complete genome sequence of Corynebacterium casei LMG S-19264T (=DSM 44701T), isolated from a smear-ripened cheese.</title>
        <authorList>
            <consortium name="US DOE Joint Genome Institute (JGI-PGF)"/>
            <person name="Walter F."/>
            <person name="Albersmeier A."/>
            <person name="Kalinowski J."/>
            <person name="Ruckert C."/>
        </authorList>
    </citation>
    <scope>NUCLEOTIDE SEQUENCE</scope>
    <source>
        <strain evidence="6">CGMCC 1.15762</strain>
    </source>
</reference>
<dbReference type="PROSITE" id="PS00622">
    <property type="entry name" value="HTH_LUXR_1"/>
    <property type="match status" value="1"/>
</dbReference>
<evidence type="ECO:0000256" key="3">
    <source>
        <dbReference type="PROSITE-ProRule" id="PRU00169"/>
    </source>
</evidence>
<comment type="caution">
    <text evidence="6">The sequence shown here is derived from an EMBL/GenBank/DDBJ whole genome shotgun (WGS) entry which is preliminary data.</text>
</comment>
<dbReference type="GO" id="GO:0000160">
    <property type="term" value="P:phosphorelay signal transduction system"/>
    <property type="evidence" value="ECO:0007669"/>
    <property type="project" value="InterPro"/>
</dbReference>
<accession>A0A8J3EI04</accession>
<evidence type="ECO:0000313" key="7">
    <source>
        <dbReference type="Proteomes" id="UP000617145"/>
    </source>
</evidence>
<dbReference type="GO" id="GO:0003677">
    <property type="term" value="F:DNA binding"/>
    <property type="evidence" value="ECO:0007669"/>
    <property type="project" value="UniProtKB-KW"/>
</dbReference>
<dbReference type="InterPro" id="IPR058245">
    <property type="entry name" value="NreC/VraR/RcsB-like_REC"/>
</dbReference>
<dbReference type="Proteomes" id="UP000617145">
    <property type="component" value="Unassembled WGS sequence"/>
</dbReference>
<evidence type="ECO:0000313" key="6">
    <source>
        <dbReference type="EMBL" id="GGG83996.1"/>
    </source>
</evidence>
<dbReference type="InterPro" id="IPR011006">
    <property type="entry name" value="CheY-like_superfamily"/>
</dbReference>
<sequence length="211" mass="23010">MVNSTEHRIVVADALEIVRQTVSDHLTRQCGVNVVAQTKDGYETLKMCRHHRPDLLVLDMSIARPAASDTMARLRSALPDLHIVVVTENTSVANAFVALSHGAVSILPRSASAEDYVNAVNAALSGHAFLPSNLMREFVSCRRTLMRSGNIFGLSARELEVLEACVGGASTKEVASSLDISVRTVETHRHNIYRKTSCNSVKELETLMSVI</sequence>
<feature type="domain" description="Response regulatory" evidence="5">
    <location>
        <begin position="8"/>
        <end position="124"/>
    </location>
</feature>
<gene>
    <name evidence="6" type="ORF">GCM10011415_37540</name>
</gene>
<dbReference type="EMBL" id="BMJV01000009">
    <property type="protein sequence ID" value="GGG83996.1"/>
    <property type="molecule type" value="Genomic_DNA"/>
</dbReference>
<dbReference type="Pfam" id="PF00196">
    <property type="entry name" value="GerE"/>
    <property type="match status" value="1"/>
</dbReference>
<dbReference type="SUPFAM" id="SSF52172">
    <property type="entry name" value="CheY-like"/>
    <property type="match status" value="1"/>
</dbReference>
<keyword evidence="2 6" id="KW-0238">DNA-binding</keyword>
<dbReference type="CDD" id="cd06170">
    <property type="entry name" value="LuxR_C_like"/>
    <property type="match status" value="1"/>
</dbReference>
<dbReference type="PROSITE" id="PS50043">
    <property type="entry name" value="HTH_LUXR_2"/>
    <property type="match status" value="1"/>
</dbReference>
<organism evidence="6 7">
    <name type="scientific">Salipiger pallidus</name>
    <dbReference type="NCBI Taxonomy" id="1775170"/>
    <lineage>
        <taxon>Bacteria</taxon>
        <taxon>Pseudomonadati</taxon>
        <taxon>Pseudomonadota</taxon>
        <taxon>Alphaproteobacteria</taxon>
        <taxon>Rhodobacterales</taxon>
        <taxon>Roseobacteraceae</taxon>
        <taxon>Salipiger</taxon>
    </lineage>
</organism>
<keyword evidence="1 3" id="KW-0597">Phosphoprotein</keyword>
<dbReference type="InterPro" id="IPR016032">
    <property type="entry name" value="Sig_transdc_resp-reg_C-effctor"/>
</dbReference>
<dbReference type="GO" id="GO:0006355">
    <property type="term" value="P:regulation of DNA-templated transcription"/>
    <property type="evidence" value="ECO:0007669"/>
    <property type="project" value="InterPro"/>
</dbReference>
<name>A0A8J3EI04_9RHOB</name>
<evidence type="ECO:0000256" key="2">
    <source>
        <dbReference type="ARBA" id="ARBA00023125"/>
    </source>
</evidence>
<dbReference type="AlphaFoldDB" id="A0A8J3EI04"/>
<evidence type="ECO:0000259" key="5">
    <source>
        <dbReference type="PROSITE" id="PS50110"/>
    </source>
</evidence>
<keyword evidence="7" id="KW-1185">Reference proteome</keyword>
<dbReference type="SMART" id="SM00448">
    <property type="entry name" value="REC"/>
    <property type="match status" value="1"/>
</dbReference>
<dbReference type="Gene3D" id="3.40.50.2300">
    <property type="match status" value="1"/>
</dbReference>
<evidence type="ECO:0000259" key="4">
    <source>
        <dbReference type="PROSITE" id="PS50043"/>
    </source>
</evidence>
<evidence type="ECO:0000256" key="1">
    <source>
        <dbReference type="ARBA" id="ARBA00022553"/>
    </source>
</evidence>
<feature type="domain" description="HTH luxR-type" evidence="4">
    <location>
        <begin position="147"/>
        <end position="211"/>
    </location>
</feature>
<dbReference type="InterPro" id="IPR001789">
    <property type="entry name" value="Sig_transdc_resp-reg_receiver"/>
</dbReference>
<reference evidence="6" key="2">
    <citation type="submission" date="2020-09" db="EMBL/GenBank/DDBJ databases">
        <authorList>
            <person name="Sun Q."/>
            <person name="Zhou Y."/>
        </authorList>
    </citation>
    <scope>NUCLEOTIDE SEQUENCE</scope>
    <source>
        <strain evidence="6">CGMCC 1.15762</strain>
    </source>
</reference>